<reference evidence="2 3" key="1">
    <citation type="submission" date="2024-07" db="EMBL/GenBank/DDBJ databases">
        <authorList>
            <person name="Hebao G."/>
        </authorList>
    </citation>
    <scope>NUCLEOTIDE SEQUENCE [LARGE SCALE GENOMIC DNA]</scope>
    <source>
        <strain evidence="2 3">ACCC 02193</strain>
    </source>
</reference>
<dbReference type="InterPro" id="IPR025388">
    <property type="entry name" value="Alginate_export_dom"/>
</dbReference>
<evidence type="ECO:0000313" key="2">
    <source>
        <dbReference type="EMBL" id="MEY8770185.1"/>
    </source>
</evidence>
<dbReference type="InterPro" id="IPR053728">
    <property type="entry name" value="Alginate_Permeability_Chnl"/>
</dbReference>
<protein>
    <submittedName>
        <fullName evidence="2">Alginate export family protein</fullName>
    </submittedName>
</protein>
<name>A0ABV4E5J1_9GAMM</name>
<evidence type="ECO:0000259" key="1">
    <source>
        <dbReference type="Pfam" id="PF13372"/>
    </source>
</evidence>
<sequence length="413" mass="46893">MLIVLPHFYPVEAQAEPVSFQWRAIYEAKTLQNSKLRYGEDRSNQTETEPTLRLNVRGFKDEPVSFFSELELIQKRKRQTGSGGNTTDTLNFNQLWLRVDNLLLPETELRLGRWLLRDEREWLVDENVDGVHARFGDALKTAVGVGRVNYWQRNLLDSHTRGDKTTLLMLFSRYGINPQWRVGGYSFWQYNRAAEGDRQLNMGLRSWSPPQAPVSHWLDIGAVRGQKARQALRGYALDGGVTLTFKQIALRPRLTLGYAWGSGDRDGDNISRRYRQTGLQGNEARFGGLAKYKIYGDTLDPELSNIHILTAGVGVNITDRLSLDVIGHYYRQDRLGQQVKNSTALQAKYDRLSTKKLGSALDIVAGWRASPHIRIEASAAWFAPSSRFYNGSGQRSEHASSASSWWLKAGIQF</sequence>
<feature type="domain" description="Alginate export" evidence="1">
    <location>
        <begin position="20"/>
        <end position="397"/>
    </location>
</feature>
<gene>
    <name evidence="2" type="ORF">AB6T85_07070</name>
</gene>
<proteinExistence type="predicted"/>
<evidence type="ECO:0000313" key="3">
    <source>
        <dbReference type="Proteomes" id="UP001565243"/>
    </source>
</evidence>
<dbReference type="RefSeq" id="WP_369895126.1">
    <property type="nucleotide sequence ID" value="NZ_JBGFFX010000003.1"/>
</dbReference>
<organism evidence="2 3">
    <name type="scientific">Erwinia aeris</name>
    <dbReference type="NCBI Taxonomy" id="3239803"/>
    <lineage>
        <taxon>Bacteria</taxon>
        <taxon>Pseudomonadati</taxon>
        <taxon>Pseudomonadota</taxon>
        <taxon>Gammaproteobacteria</taxon>
        <taxon>Enterobacterales</taxon>
        <taxon>Erwiniaceae</taxon>
        <taxon>Erwinia</taxon>
    </lineage>
</organism>
<comment type="caution">
    <text evidence="2">The sequence shown here is derived from an EMBL/GenBank/DDBJ whole genome shotgun (WGS) entry which is preliminary data.</text>
</comment>
<dbReference type="Pfam" id="PF13372">
    <property type="entry name" value="Alginate_exp"/>
    <property type="match status" value="1"/>
</dbReference>
<dbReference type="EMBL" id="JBGFFX010000003">
    <property type="protein sequence ID" value="MEY8770185.1"/>
    <property type="molecule type" value="Genomic_DNA"/>
</dbReference>
<keyword evidence="3" id="KW-1185">Reference proteome</keyword>
<dbReference type="Proteomes" id="UP001565243">
    <property type="component" value="Unassembled WGS sequence"/>
</dbReference>
<dbReference type="Gene3D" id="2.40.160.100">
    <property type="match status" value="1"/>
</dbReference>
<accession>A0ABV4E5J1</accession>